<reference evidence="2 3" key="1">
    <citation type="submission" date="2020-05" db="EMBL/GenBank/DDBJ databases">
        <title>First description outside Europe of the emergent pathogen for shellfish aquaculture Vibrio europaeus.</title>
        <authorList>
            <person name="Dubert J."/>
            <person name="Rojas R."/>
        </authorList>
    </citation>
    <scope>NUCLEOTIDE SEQUENCE [LARGE SCALE GENOMIC DNA]</scope>
    <source>
        <strain evidence="2 3">NPI-1</strain>
    </source>
</reference>
<protein>
    <submittedName>
        <fullName evidence="2">Uncharacterized protein</fullName>
    </submittedName>
</protein>
<feature type="transmembrane region" description="Helical" evidence="1">
    <location>
        <begin position="908"/>
        <end position="928"/>
    </location>
</feature>
<keyword evidence="1" id="KW-0812">Transmembrane</keyword>
<accession>A0AAE7ATI4</accession>
<dbReference type="Proteomes" id="UP000501443">
    <property type="component" value="Chromosome 1"/>
</dbReference>
<dbReference type="AlphaFoldDB" id="A0AAE7ATI4"/>
<evidence type="ECO:0000256" key="1">
    <source>
        <dbReference type="SAM" id="Phobius"/>
    </source>
</evidence>
<dbReference type="EMBL" id="CP053541">
    <property type="protein sequence ID" value="QJY36433.1"/>
    <property type="molecule type" value="Genomic_DNA"/>
</dbReference>
<proteinExistence type="predicted"/>
<feature type="transmembrane region" description="Helical" evidence="1">
    <location>
        <begin position="940"/>
        <end position="958"/>
    </location>
</feature>
<dbReference type="RefSeq" id="WP_171801720.1">
    <property type="nucleotide sequence ID" value="NZ_CP053541.1"/>
</dbReference>
<dbReference type="CDD" id="cd20705">
    <property type="entry name" value="MIX_I"/>
    <property type="match status" value="1"/>
</dbReference>
<gene>
    <name evidence="2" type="ORF">HOO69_07320</name>
</gene>
<keyword evidence="1" id="KW-1133">Transmembrane helix</keyword>
<evidence type="ECO:0000313" key="2">
    <source>
        <dbReference type="EMBL" id="QJY36433.1"/>
    </source>
</evidence>
<name>A0AAE7ATI4_9VIBR</name>
<keyword evidence="1" id="KW-0472">Membrane</keyword>
<organism evidence="2 3">
    <name type="scientific">Vibrio europaeus</name>
    <dbReference type="NCBI Taxonomy" id="300876"/>
    <lineage>
        <taxon>Bacteria</taxon>
        <taxon>Pseudomonadati</taxon>
        <taxon>Pseudomonadota</taxon>
        <taxon>Gammaproteobacteria</taxon>
        <taxon>Vibrionales</taxon>
        <taxon>Vibrionaceae</taxon>
        <taxon>Vibrio</taxon>
        <taxon>Vibrio oreintalis group</taxon>
    </lineage>
</organism>
<feature type="transmembrane region" description="Helical" evidence="1">
    <location>
        <begin position="873"/>
        <end position="896"/>
    </location>
</feature>
<sequence>MSAKFASNPACEGKKFYVEVTGIQHGSEQDFEFYDLTDMSQQSALENKKLIDPELDDTTVYSWDWCDESENRNVWLKIEAEDGPIKLPLFQGVTAISRKQDEQDYLVHSVLPLTLLPTYQDEVSYEDRLAPIRAGFIYIFYNNKAWREVDVHPEDDGNMSLRDIHLYRYRTGKDKPFKDEERVATGLPLKELWIPAKDNNQGARVHIAFSESQWSSQYLNYLEENVNELTQRAIAFHKLNIEGDIDVLRTKDLPEMRVREPDLEFFLAEPSKLNRDLSGNWVKKTYQEIKDEITSANADGSRALDILKYNKPFQYEYGVKQSVLKEILTPDLNTENTWSTSQSNDFLEDAKQRQLRAIVLDDPLFDLRHHTFLTLFAMGYLQQVYVDMSTQKYYQCAELVQKMVMPKSFGEQGNPFYEHKDDIDQYLGGRFHRTLRTLERQICCRDTKLLQEKLNNKLQDTRIARVLRDISSLNDLNAAAAHVIIGNAIGALSASVEQLDQMSNNTDIKQSQHLETVRQIISSNSNHPLHAILFPPEGTITLDESYTSPTPNNPGSGFATPESLAIWAQEDFLINDEKLQFMDLAFMSKANDNEEGAFNTERRLANVTDGILKGYFDALQALSKDLTEHAKVIAFNSAYAPVLGLMKATNSKFFGDILYTPVGGAEYKGTVVGVHGHGLSYGLSTTDRDYIKTRNKKTPMGRLYDKSGKLFASTGRNAFKSSDLITGVRADTGPKLPLKVVVVSENNAITNALNQANTRRTLEDLNKSGLTASNAYEKFRVPYFIVVIEMINLKNNYIHVERMFSKERSAYAFLSSISAVTDLGVALVHASNLYTKNASWLATNSQKMILSVPDKVVELLTFRQGTVRLISNLSSLGVVSIGAGLLTAGIAAWDTFKLAKNNDIDASIAMGMVATGTLVTTIATGLFTTSAPVLFGMGPIAWLGIGVAVTGLALYTFFKDSPMEIWLKNGPFGADPSSNYNHLQDPKVAFNRFISLLFNLSIKSYRIEAETSFSKEITNRFKAQGVTHVVYLNTNLASLLNINAIDIHFHARQAIQRVTETISRTSVYGPDIETNVINQSKHDLAVIHQEDVEGGCAYFIQHNLTIPESYSEYSVWKNRSYTYKFLPVLVIRARLQVEELYLPALPLEKQDEPSVPTANPDFTEEDKRWIKMVIPASS</sequence>
<evidence type="ECO:0000313" key="3">
    <source>
        <dbReference type="Proteomes" id="UP000501443"/>
    </source>
</evidence>